<dbReference type="Proteomes" id="UP001371218">
    <property type="component" value="Unassembled WGS sequence"/>
</dbReference>
<evidence type="ECO:0000313" key="3">
    <source>
        <dbReference type="Proteomes" id="UP001371218"/>
    </source>
</evidence>
<dbReference type="EMBL" id="JBBUTG010000004">
    <property type="protein sequence ID" value="MEK8031133.1"/>
    <property type="molecule type" value="Genomic_DNA"/>
</dbReference>
<keyword evidence="3" id="KW-1185">Reference proteome</keyword>
<keyword evidence="1" id="KW-0732">Signal</keyword>
<proteinExistence type="predicted"/>
<feature type="chain" id="PRO_5047063875" evidence="1">
    <location>
        <begin position="31"/>
        <end position="276"/>
    </location>
</feature>
<reference evidence="2 3" key="1">
    <citation type="submission" date="2024-04" db="EMBL/GenBank/DDBJ databases">
        <title>Novel species of the genus Ideonella isolated from streams.</title>
        <authorList>
            <person name="Lu H."/>
        </authorList>
    </citation>
    <scope>NUCLEOTIDE SEQUENCE [LARGE SCALE GENOMIC DNA]</scope>
    <source>
        <strain evidence="2 3">DXS29W</strain>
    </source>
</reference>
<sequence length="276" mass="30582">MSKRLAAPWSRGAWAAATLTIALVASPAHAGRPCEEGKPTTQQLTAGLELAARTARQLDASGAQVVLLARAGQDLSKYGLRWSHLGLAYKDESANGGQGAWRVVHKLNACGTDRADLFRQGLGEFFNDRPFRYEAAFVPLTREAQAQVLPLLRDNTAVARMHTPRYSMVAYAFNTRYQQSNQWVLETLAMALEPRNQSRSRAQGWLRDEGYRPSVLHIDTFTRLGARLTRANVEFDDHPTGDRFAGRIATVTVDSMFDWVVRTQRGGPVQTVRQGG</sequence>
<feature type="signal peptide" evidence="1">
    <location>
        <begin position="1"/>
        <end position="30"/>
    </location>
</feature>
<accession>A0ABU9BMG2</accession>
<gene>
    <name evidence="2" type="ORF">AACH06_09935</name>
</gene>
<evidence type="ECO:0000256" key="1">
    <source>
        <dbReference type="SAM" id="SignalP"/>
    </source>
</evidence>
<dbReference type="Pfam" id="PF09916">
    <property type="entry name" value="DUF2145"/>
    <property type="match status" value="1"/>
</dbReference>
<evidence type="ECO:0000313" key="2">
    <source>
        <dbReference type="EMBL" id="MEK8031133.1"/>
    </source>
</evidence>
<name>A0ABU9BMG2_9BURK</name>
<organism evidence="2 3">
    <name type="scientific">Ideonella lacteola</name>
    <dbReference type="NCBI Taxonomy" id="2984193"/>
    <lineage>
        <taxon>Bacteria</taxon>
        <taxon>Pseudomonadati</taxon>
        <taxon>Pseudomonadota</taxon>
        <taxon>Betaproteobacteria</taxon>
        <taxon>Burkholderiales</taxon>
        <taxon>Sphaerotilaceae</taxon>
        <taxon>Ideonella</taxon>
    </lineage>
</organism>
<protein>
    <submittedName>
        <fullName evidence="2">DUF2145 domain-containing protein</fullName>
    </submittedName>
</protein>
<comment type="caution">
    <text evidence="2">The sequence shown here is derived from an EMBL/GenBank/DDBJ whole genome shotgun (WGS) entry which is preliminary data.</text>
</comment>
<dbReference type="PIRSF" id="PIRSF028477">
    <property type="entry name" value="UCP028477"/>
    <property type="match status" value="1"/>
</dbReference>
<dbReference type="RefSeq" id="WP_341425495.1">
    <property type="nucleotide sequence ID" value="NZ_JBBUTG010000004.1"/>
</dbReference>
<dbReference type="InterPro" id="IPR014547">
    <property type="entry name" value="UCP028477"/>
</dbReference>